<dbReference type="AlphaFoldDB" id="A0A949X492"/>
<dbReference type="GO" id="GO:0003677">
    <property type="term" value="F:DNA binding"/>
    <property type="evidence" value="ECO:0007669"/>
    <property type="project" value="UniProtKB-KW"/>
</dbReference>
<dbReference type="Proteomes" id="UP000694308">
    <property type="component" value="Unassembled WGS sequence"/>
</dbReference>
<keyword evidence="1" id="KW-0238">DNA-binding</keyword>
<keyword evidence="4" id="KW-1185">Reference proteome</keyword>
<proteinExistence type="predicted"/>
<reference evidence="3" key="1">
    <citation type="submission" date="2020-12" db="EMBL/GenBank/DDBJ databases">
        <title>Clostridium thailandense sp. nov., a novel acetogenic bacterium isolated from peat land soil in Thailand.</title>
        <authorList>
            <person name="Chaikitkaew S."/>
            <person name="Birkeland N.K."/>
        </authorList>
    </citation>
    <scope>NUCLEOTIDE SEQUENCE</scope>
    <source>
        <strain evidence="3">PL3</strain>
    </source>
</reference>
<dbReference type="NCBIfam" id="NF040570">
    <property type="entry name" value="guided_TnpB"/>
    <property type="match status" value="1"/>
</dbReference>
<dbReference type="InterPro" id="IPR051399">
    <property type="entry name" value="RNA-guided_DNA_endo/Transpos"/>
</dbReference>
<dbReference type="PANTHER" id="PTHR30405">
    <property type="entry name" value="TRANSPOSASE"/>
    <property type="match status" value="1"/>
</dbReference>
<feature type="domain" description="Cas12f1-like TNB" evidence="2">
    <location>
        <begin position="89"/>
        <end position="155"/>
    </location>
</feature>
<dbReference type="NCBIfam" id="TIGR01766">
    <property type="entry name" value="IS200/IS605 family accessory protein TnpB-like domain"/>
    <property type="match status" value="1"/>
</dbReference>
<name>A0A949X492_9CLOT</name>
<evidence type="ECO:0000256" key="1">
    <source>
        <dbReference type="ARBA" id="ARBA00023125"/>
    </source>
</evidence>
<dbReference type="InterPro" id="IPR010095">
    <property type="entry name" value="Cas12f1-like_TNB"/>
</dbReference>
<organism evidence="3 4">
    <name type="scientific">Clostridium thailandense</name>
    <dbReference type="NCBI Taxonomy" id="2794346"/>
    <lineage>
        <taxon>Bacteria</taxon>
        <taxon>Bacillati</taxon>
        <taxon>Bacillota</taxon>
        <taxon>Clostridia</taxon>
        <taxon>Eubacteriales</taxon>
        <taxon>Clostridiaceae</taxon>
        <taxon>Clostridium</taxon>
    </lineage>
</organism>
<dbReference type="EMBL" id="JAEEGC010000150">
    <property type="protein sequence ID" value="MBV7276049.1"/>
    <property type="molecule type" value="Genomic_DNA"/>
</dbReference>
<sequence>MKVNIQFKARRERLYRQLKSTKGGKGREKKLSNINQYRELQSNYNRTYNHFLSSNIIKFALGNKAGQINLELLSMQEATKGTLLQNWAYYQLQQMIEYKAEREGIAVCYIDPYHTSQTCSKCGNYEDGQRETQETFICKKCGFKANADYNASRNIAMSTKYISSKEESEYYKNSLDDDSAVNQKF</sequence>
<dbReference type="RefSeq" id="WP_218323095.1">
    <property type="nucleotide sequence ID" value="NZ_JAEEGC010000150.1"/>
</dbReference>
<evidence type="ECO:0000313" key="4">
    <source>
        <dbReference type="Proteomes" id="UP000694308"/>
    </source>
</evidence>
<evidence type="ECO:0000313" key="3">
    <source>
        <dbReference type="EMBL" id="MBV7276049.1"/>
    </source>
</evidence>
<dbReference type="PANTHER" id="PTHR30405:SF26">
    <property type="entry name" value="TRANSPOSASE, PROBABLY IS605-TNPB FAMILY"/>
    <property type="match status" value="1"/>
</dbReference>
<dbReference type="Pfam" id="PF07282">
    <property type="entry name" value="Cas12f1-like_TNB"/>
    <property type="match status" value="1"/>
</dbReference>
<protein>
    <submittedName>
        <fullName evidence="3">Transposase</fullName>
    </submittedName>
</protein>
<gene>
    <name evidence="3" type="ORF">I6U48_24460</name>
</gene>
<accession>A0A949X492</accession>
<evidence type="ECO:0000259" key="2">
    <source>
        <dbReference type="Pfam" id="PF07282"/>
    </source>
</evidence>
<comment type="caution">
    <text evidence="3">The sequence shown here is derived from an EMBL/GenBank/DDBJ whole genome shotgun (WGS) entry which is preliminary data.</text>
</comment>